<dbReference type="RefSeq" id="WP_088397736.1">
    <property type="nucleotide sequence ID" value="NZ_JAZGZP010000006.1"/>
</dbReference>
<dbReference type="SUPFAM" id="SSF82185">
    <property type="entry name" value="Histone H3 K4-specific methyltransferase SET7/9 N-terminal domain"/>
    <property type="match status" value="1"/>
</dbReference>
<sequence>MQTRRMPHKLRVDTEDLKYTKGNDYYGVEYDYQGQPFTGFKISGYYRNGQIVGECEYVNGEQIGWDIQFFENGNVETESLSYGATSVYFANFNEDGTKIGSHFFAPEFLEEVCKITGEDPENVRRAHLDN</sequence>
<evidence type="ECO:0008006" key="3">
    <source>
        <dbReference type="Google" id="ProtNLM"/>
    </source>
</evidence>
<accession>A0ABW8P6L5</accession>
<name>A0ABW8P6L5_9FLAO</name>
<organism evidence="1 2">
    <name type="scientific">Flavobacterium oreochromis</name>
    <dbReference type="NCBI Taxonomy" id="2906078"/>
    <lineage>
        <taxon>Bacteria</taxon>
        <taxon>Pseudomonadati</taxon>
        <taxon>Bacteroidota</taxon>
        <taxon>Flavobacteriia</taxon>
        <taxon>Flavobacteriales</taxon>
        <taxon>Flavobacteriaceae</taxon>
        <taxon>Flavobacterium</taxon>
    </lineage>
</organism>
<dbReference type="Proteomes" id="UP001621706">
    <property type="component" value="Unassembled WGS sequence"/>
</dbReference>
<evidence type="ECO:0000313" key="1">
    <source>
        <dbReference type="EMBL" id="MFK7000187.1"/>
    </source>
</evidence>
<reference evidence="1 2" key="1">
    <citation type="submission" date="2024-02" db="EMBL/GenBank/DDBJ databases">
        <title>Comparative Genomic Analysis of Flavobacterium Species Causing Columnaris Disease of Freshwater Fish in Thailand: Insights into Virulence and Resistance Mechanisms.</title>
        <authorList>
            <person name="Nguyen D."/>
            <person name="Chokmangmeepisarn P."/>
            <person name="Khianchaikhan K."/>
            <person name="Morishita M."/>
            <person name="Bunnoy A."/>
            <person name="Rodkhum C."/>
        </authorList>
    </citation>
    <scope>NUCLEOTIDE SEQUENCE [LARGE SCALE GENOMIC DNA]</scope>
    <source>
        <strain evidence="1 2">CNRT2201</strain>
    </source>
</reference>
<proteinExistence type="predicted"/>
<keyword evidence="2" id="KW-1185">Reference proteome</keyword>
<protein>
    <recommendedName>
        <fullName evidence="3">MORN repeat variant</fullName>
    </recommendedName>
</protein>
<evidence type="ECO:0000313" key="2">
    <source>
        <dbReference type="Proteomes" id="UP001621706"/>
    </source>
</evidence>
<comment type="caution">
    <text evidence="1">The sequence shown here is derived from an EMBL/GenBank/DDBJ whole genome shotgun (WGS) entry which is preliminary data.</text>
</comment>
<dbReference type="EMBL" id="JAZGZP010000006">
    <property type="protein sequence ID" value="MFK7000187.1"/>
    <property type="molecule type" value="Genomic_DNA"/>
</dbReference>
<gene>
    <name evidence="1" type="ORF">V3I07_04685</name>
</gene>